<comment type="caution">
    <text evidence="1">The sequence shown here is derived from an EMBL/GenBank/DDBJ whole genome shotgun (WGS) entry which is preliminary data.</text>
</comment>
<evidence type="ECO:0000313" key="2">
    <source>
        <dbReference type="Proteomes" id="UP000034137"/>
    </source>
</evidence>
<evidence type="ECO:0008006" key="3">
    <source>
        <dbReference type="Google" id="ProtNLM"/>
    </source>
</evidence>
<reference evidence="1 2" key="1">
    <citation type="journal article" date="2015" name="Nature">
        <title>rRNA introns, odd ribosomes, and small enigmatic genomes across a large radiation of phyla.</title>
        <authorList>
            <person name="Brown C.T."/>
            <person name="Hug L.A."/>
            <person name="Thomas B.C."/>
            <person name="Sharon I."/>
            <person name="Castelle C.J."/>
            <person name="Singh A."/>
            <person name="Wilkins M.J."/>
            <person name="Williams K.H."/>
            <person name="Banfield J.F."/>
        </authorList>
    </citation>
    <scope>NUCLEOTIDE SEQUENCE [LARGE SCALE GENOMIC DNA]</scope>
</reference>
<sequence>YPTETDYNFFLTPKDSDKTIFSKDFEEHKLNKQKYLK</sequence>
<name>A0A0G0Q7Y7_9BACT</name>
<accession>A0A0G0Q7Y7</accession>
<organism evidence="1 2">
    <name type="scientific">Candidatus Falkowbacteria bacterium GW2011_GWF2_39_8</name>
    <dbReference type="NCBI Taxonomy" id="1618642"/>
    <lineage>
        <taxon>Bacteria</taxon>
        <taxon>Candidatus Falkowiibacteriota</taxon>
    </lineage>
</organism>
<dbReference type="EMBL" id="LBXO01000008">
    <property type="protein sequence ID" value="KKR33446.1"/>
    <property type="molecule type" value="Genomic_DNA"/>
</dbReference>
<dbReference type="Proteomes" id="UP000034137">
    <property type="component" value="Unassembled WGS sequence"/>
</dbReference>
<gene>
    <name evidence="1" type="ORF">UT64_C0008G0001</name>
</gene>
<feature type="non-terminal residue" evidence="1">
    <location>
        <position position="1"/>
    </location>
</feature>
<evidence type="ECO:0000313" key="1">
    <source>
        <dbReference type="EMBL" id="KKR33446.1"/>
    </source>
</evidence>
<dbReference type="AlphaFoldDB" id="A0A0G0Q7Y7"/>
<proteinExistence type="predicted"/>
<protein>
    <recommendedName>
        <fullName evidence="3">Aminodeoxychorismate lyase</fullName>
    </recommendedName>
</protein>